<comment type="caution">
    <text evidence="5">The sequence shown here is derived from an EMBL/GenBank/DDBJ whole genome shotgun (WGS) entry which is preliminary data.</text>
</comment>
<organism evidence="5 6">
    <name type="scientific">Streptomyces varsoviensis</name>
    <dbReference type="NCBI Taxonomy" id="67373"/>
    <lineage>
        <taxon>Bacteria</taxon>
        <taxon>Bacillati</taxon>
        <taxon>Actinomycetota</taxon>
        <taxon>Actinomycetes</taxon>
        <taxon>Kitasatosporales</taxon>
        <taxon>Streptomycetaceae</taxon>
        <taxon>Streptomyces</taxon>
    </lineage>
</organism>
<sequence length="152" mass="17453">MATPTTSQRPQALLRWPTYAMGQLRRQGIRMLDEALQEEGLSTRDYYVLVCLTEKVKLAQQQVADRLGMDRSDLVKLLDRLEEAGKVTRQRDTEDRRRHVLTLTDKGRSAVARTEEISQRVTDQFLKRLTPEEQQTLHTLMLKALGESTAAD</sequence>
<dbReference type="InterPro" id="IPR036390">
    <property type="entry name" value="WH_DNA-bd_sf"/>
</dbReference>
<evidence type="ECO:0000256" key="3">
    <source>
        <dbReference type="ARBA" id="ARBA00023163"/>
    </source>
</evidence>
<name>A0ABR5JCC4_9ACTN</name>
<dbReference type="InterPro" id="IPR036388">
    <property type="entry name" value="WH-like_DNA-bd_sf"/>
</dbReference>
<reference evidence="5 6" key="1">
    <citation type="submission" date="2015-07" db="EMBL/GenBank/DDBJ databases">
        <authorList>
            <person name="Ju K.-S."/>
            <person name="Doroghazi J.R."/>
            <person name="Metcalf W.W."/>
        </authorList>
    </citation>
    <scope>NUCLEOTIDE SEQUENCE [LARGE SCALE GENOMIC DNA]</scope>
    <source>
        <strain evidence="5 6">NRRL B-3589</strain>
    </source>
</reference>
<keyword evidence="3" id="KW-0804">Transcription</keyword>
<evidence type="ECO:0000256" key="2">
    <source>
        <dbReference type="ARBA" id="ARBA00023125"/>
    </source>
</evidence>
<keyword evidence="6" id="KW-1185">Reference proteome</keyword>
<dbReference type="RefSeq" id="WP_030878233.1">
    <property type="nucleotide sequence ID" value="NZ_JBIRHZ010000002.1"/>
</dbReference>
<dbReference type="EMBL" id="LGUT01000425">
    <property type="protein sequence ID" value="KOG91070.1"/>
    <property type="molecule type" value="Genomic_DNA"/>
</dbReference>
<gene>
    <name evidence="5" type="ORF">ADK38_05250</name>
</gene>
<evidence type="ECO:0000313" key="6">
    <source>
        <dbReference type="Proteomes" id="UP000037020"/>
    </source>
</evidence>
<dbReference type="SUPFAM" id="SSF46785">
    <property type="entry name" value="Winged helix' DNA-binding domain"/>
    <property type="match status" value="1"/>
</dbReference>
<evidence type="ECO:0000256" key="1">
    <source>
        <dbReference type="ARBA" id="ARBA00023015"/>
    </source>
</evidence>
<evidence type="ECO:0000313" key="5">
    <source>
        <dbReference type="EMBL" id="KOG91070.1"/>
    </source>
</evidence>
<protein>
    <submittedName>
        <fullName evidence="5">MarR family transcriptional regulator</fullName>
    </submittedName>
</protein>
<feature type="domain" description="HTH marR-type" evidence="4">
    <location>
        <begin position="10"/>
        <end position="146"/>
    </location>
</feature>
<dbReference type="PANTHER" id="PTHR42756">
    <property type="entry name" value="TRANSCRIPTIONAL REGULATOR, MARR"/>
    <property type="match status" value="1"/>
</dbReference>
<keyword evidence="1" id="KW-0805">Transcription regulation</keyword>
<dbReference type="PRINTS" id="PR00598">
    <property type="entry name" value="HTHMARR"/>
</dbReference>
<dbReference type="Proteomes" id="UP000037020">
    <property type="component" value="Unassembled WGS sequence"/>
</dbReference>
<dbReference type="PROSITE" id="PS50995">
    <property type="entry name" value="HTH_MARR_2"/>
    <property type="match status" value="1"/>
</dbReference>
<keyword evidence="2" id="KW-0238">DNA-binding</keyword>
<evidence type="ECO:0000259" key="4">
    <source>
        <dbReference type="PROSITE" id="PS50995"/>
    </source>
</evidence>
<dbReference type="Pfam" id="PF01047">
    <property type="entry name" value="MarR"/>
    <property type="match status" value="1"/>
</dbReference>
<accession>A0ABR5JCC4</accession>
<proteinExistence type="predicted"/>
<dbReference type="SMART" id="SM00347">
    <property type="entry name" value="HTH_MARR"/>
    <property type="match status" value="1"/>
</dbReference>
<dbReference type="Gene3D" id="1.10.10.10">
    <property type="entry name" value="Winged helix-like DNA-binding domain superfamily/Winged helix DNA-binding domain"/>
    <property type="match status" value="1"/>
</dbReference>
<dbReference type="PANTHER" id="PTHR42756:SF1">
    <property type="entry name" value="TRANSCRIPTIONAL REPRESSOR OF EMRAB OPERON"/>
    <property type="match status" value="1"/>
</dbReference>
<dbReference type="InterPro" id="IPR000835">
    <property type="entry name" value="HTH_MarR-typ"/>
</dbReference>